<dbReference type="eggNOG" id="ENOG502QS0H">
    <property type="taxonomic scope" value="Eukaryota"/>
</dbReference>
<evidence type="ECO:0000313" key="3">
    <source>
        <dbReference type="Proteomes" id="UP000004995"/>
    </source>
</evidence>
<proteinExistence type="predicted"/>
<dbReference type="Proteomes" id="UP000004995">
    <property type="component" value="Unassembled WGS sequence"/>
</dbReference>
<reference evidence="2" key="2">
    <citation type="submission" date="2018-08" db="UniProtKB">
        <authorList>
            <consortium name="EnsemblPlants"/>
        </authorList>
    </citation>
    <scope>IDENTIFICATION</scope>
    <source>
        <strain evidence="2">Yugu1</strain>
    </source>
</reference>
<dbReference type="InterPro" id="IPR001810">
    <property type="entry name" value="F-box_dom"/>
</dbReference>
<reference evidence="3" key="1">
    <citation type="journal article" date="2012" name="Nat. Biotechnol.">
        <title>Reference genome sequence of the model plant Setaria.</title>
        <authorList>
            <person name="Bennetzen J.L."/>
            <person name="Schmutz J."/>
            <person name="Wang H."/>
            <person name="Percifield R."/>
            <person name="Hawkins J."/>
            <person name="Pontaroli A.C."/>
            <person name="Estep M."/>
            <person name="Feng L."/>
            <person name="Vaughn J.N."/>
            <person name="Grimwood J."/>
            <person name="Jenkins J."/>
            <person name="Barry K."/>
            <person name="Lindquist E."/>
            <person name="Hellsten U."/>
            <person name="Deshpande S."/>
            <person name="Wang X."/>
            <person name="Wu X."/>
            <person name="Mitros T."/>
            <person name="Triplett J."/>
            <person name="Yang X."/>
            <person name="Ye C.Y."/>
            <person name="Mauro-Herrera M."/>
            <person name="Wang L."/>
            <person name="Li P."/>
            <person name="Sharma M."/>
            <person name="Sharma R."/>
            <person name="Ronald P.C."/>
            <person name="Panaud O."/>
            <person name="Kellogg E.A."/>
            <person name="Brutnell T.P."/>
            <person name="Doust A.N."/>
            <person name="Tuskan G.A."/>
            <person name="Rokhsar D."/>
            <person name="Devos K.M."/>
        </authorList>
    </citation>
    <scope>NUCLEOTIDE SEQUENCE [LARGE SCALE GENOMIC DNA]</scope>
    <source>
        <strain evidence="3">cv. Yugu1</strain>
    </source>
</reference>
<sequence length="232" mass="25890">MDISSRAERMNLSCLCNLLFRALAKIFASSTCSLMKTLLQLDEFLHPSPVVAPTAGSELPWLPQDILMDIFALLETPDLVRAGSVCASWRAAYTSLCATEHCKLQRTPCLLYTSESMGERAMGLYSLAEKKAYTLTLPDPPIRTREVIALVNPITGDQIALPSVTTIEQVEPIFDDAGTLCNYEYLWYTGEDWLYDKPSILDLSKLRDKFDKAFLSSDPSTGDYFVVLILLD</sequence>
<dbReference type="GeneID" id="101763631"/>
<dbReference type="OMA" id="LWYTGED"/>
<name>K3ZNE7_SETIT</name>
<evidence type="ECO:0000259" key="1">
    <source>
        <dbReference type="PROSITE" id="PS50181"/>
    </source>
</evidence>
<dbReference type="EnsemblPlants" id="KQK95031">
    <property type="protein sequence ID" value="KQK95031"/>
    <property type="gene ID" value="SETIT_028124mg"/>
</dbReference>
<protein>
    <recommendedName>
        <fullName evidence="1">F-box domain-containing protein</fullName>
    </recommendedName>
</protein>
<dbReference type="KEGG" id="sita:101763631"/>
<accession>K3ZNE7</accession>
<dbReference type="HOGENOM" id="CLU_019286_14_3_1"/>
<evidence type="ECO:0000313" key="2">
    <source>
        <dbReference type="EnsemblPlants" id="KQK95031"/>
    </source>
</evidence>
<dbReference type="Gene3D" id="1.20.1280.50">
    <property type="match status" value="1"/>
</dbReference>
<dbReference type="Pfam" id="PF12937">
    <property type="entry name" value="F-box-like"/>
    <property type="match status" value="1"/>
</dbReference>
<dbReference type="InParanoid" id="K3ZNE7"/>
<feature type="domain" description="F-box" evidence="1">
    <location>
        <begin position="56"/>
        <end position="90"/>
    </location>
</feature>
<keyword evidence="3" id="KW-1185">Reference proteome</keyword>
<dbReference type="PANTHER" id="PTHR44586">
    <property type="entry name" value="F-BOX DOMAIN CONTAINING PROTEIN, EXPRESSED"/>
    <property type="match status" value="1"/>
</dbReference>
<dbReference type="RefSeq" id="XP_004980630.1">
    <property type="nucleotide sequence ID" value="XM_004980573.1"/>
</dbReference>
<dbReference type="PANTHER" id="PTHR44586:SF6">
    <property type="entry name" value="OS11G0579600 PROTEIN"/>
    <property type="match status" value="1"/>
</dbReference>
<dbReference type="SUPFAM" id="SSF81383">
    <property type="entry name" value="F-box domain"/>
    <property type="match status" value="1"/>
</dbReference>
<dbReference type="EMBL" id="AGNK02005057">
    <property type="status" value="NOT_ANNOTATED_CDS"/>
    <property type="molecule type" value="Genomic_DNA"/>
</dbReference>
<dbReference type="InterPro" id="IPR036047">
    <property type="entry name" value="F-box-like_dom_sf"/>
</dbReference>
<dbReference type="SMART" id="SM00256">
    <property type="entry name" value="FBOX"/>
    <property type="match status" value="1"/>
</dbReference>
<dbReference type="Gramene" id="KQK95031">
    <property type="protein sequence ID" value="KQK95031"/>
    <property type="gene ID" value="SETIT_028124mg"/>
</dbReference>
<dbReference type="PROSITE" id="PS50181">
    <property type="entry name" value="FBOX"/>
    <property type="match status" value="1"/>
</dbReference>
<organism evidence="2 3">
    <name type="scientific">Setaria italica</name>
    <name type="common">Foxtail millet</name>
    <name type="synonym">Panicum italicum</name>
    <dbReference type="NCBI Taxonomy" id="4555"/>
    <lineage>
        <taxon>Eukaryota</taxon>
        <taxon>Viridiplantae</taxon>
        <taxon>Streptophyta</taxon>
        <taxon>Embryophyta</taxon>
        <taxon>Tracheophyta</taxon>
        <taxon>Spermatophyta</taxon>
        <taxon>Magnoliopsida</taxon>
        <taxon>Liliopsida</taxon>
        <taxon>Poales</taxon>
        <taxon>Poaceae</taxon>
        <taxon>PACMAD clade</taxon>
        <taxon>Panicoideae</taxon>
        <taxon>Panicodae</taxon>
        <taxon>Paniceae</taxon>
        <taxon>Cenchrinae</taxon>
        <taxon>Setaria</taxon>
    </lineage>
</organism>
<gene>
    <name evidence="2" type="primary">LOC101763631</name>
</gene>
<dbReference type="AlphaFoldDB" id="K3ZNE7"/>